<sequence length="249" mass="28428">MAATPVEEKLLKLFHDKWFAQNIIFPTTPNQQTPEKSQQTPPILSLDSPNFLVRSFSDQSLSSTSDLRSSKGNVSPDSVLPKTSKKRQTILSGKEVEELEEKIQVQKQGRKNRRERVKRRSRRERRKRRERSGSESLSELEFEELKGFMDLGFVFSEEDKDSDLASIIPGLQRLGKKQGNNGGGNNHNDDDDDDDDDDDCRSRVSRPYLSEAWELLEERKAETNPLTNWGPLNLGSSASPTQWGYQQEC</sequence>
<organism evidence="2 3">
    <name type="scientific">Carnegiea gigantea</name>
    <dbReference type="NCBI Taxonomy" id="171969"/>
    <lineage>
        <taxon>Eukaryota</taxon>
        <taxon>Viridiplantae</taxon>
        <taxon>Streptophyta</taxon>
        <taxon>Embryophyta</taxon>
        <taxon>Tracheophyta</taxon>
        <taxon>Spermatophyta</taxon>
        <taxon>Magnoliopsida</taxon>
        <taxon>eudicotyledons</taxon>
        <taxon>Gunneridae</taxon>
        <taxon>Pentapetalae</taxon>
        <taxon>Caryophyllales</taxon>
        <taxon>Cactineae</taxon>
        <taxon>Cactaceae</taxon>
        <taxon>Cactoideae</taxon>
        <taxon>Echinocereeae</taxon>
        <taxon>Carnegiea</taxon>
    </lineage>
</organism>
<dbReference type="PANTHER" id="PTHR33785">
    <property type="entry name" value="OS06G0550800 PROTEIN"/>
    <property type="match status" value="1"/>
</dbReference>
<dbReference type="EMBL" id="JAKOGI010000266">
    <property type="protein sequence ID" value="KAJ8438199.1"/>
    <property type="molecule type" value="Genomic_DNA"/>
</dbReference>
<dbReference type="InterPro" id="IPR012881">
    <property type="entry name" value="DUF1685"/>
</dbReference>
<feature type="region of interest" description="Disordered" evidence="1">
    <location>
        <begin position="62"/>
        <end position="87"/>
    </location>
</feature>
<accession>A0A9Q1K7A0</accession>
<dbReference type="Proteomes" id="UP001153076">
    <property type="component" value="Unassembled WGS sequence"/>
</dbReference>
<reference evidence="2" key="1">
    <citation type="submission" date="2022-04" db="EMBL/GenBank/DDBJ databases">
        <title>Carnegiea gigantea Genome sequencing and assembly v2.</title>
        <authorList>
            <person name="Copetti D."/>
            <person name="Sanderson M.J."/>
            <person name="Burquez A."/>
            <person name="Wojciechowski M.F."/>
        </authorList>
    </citation>
    <scope>NUCLEOTIDE SEQUENCE</scope>
    <source>
        <strain evidence="2">SGP5-SGP5p</strain>
        <tissue evidence="2">Aerial part</tissue>
    </source>
</reference>
<feature type="compositionally biased region" description="Acidic residues" evidence="1">
    <location>
        <begin position="189"/>
        <end position="199"/>
    </location>
</feature>
<dbReference type="OrthoDB" id="1911878at2759"/>
<feature type="region of interest" description="Disordered" evidence="1">
    <location>
        <begin position="174"/>
        <end position="203"/>
    </location>
</feature>
<feature type="compositionally biased region" description="Polar residues" evidence="1">
    <location>
        <begin position="234"/>
        <end position="249"/>
    </location>
</feature>
<feature type="compositionally biased region" description="Polar residues" evidence="1">
    <location>
        <begin position="26"/>
        <end position="42"/>
    </location>
</feature>
<protein>
    <submittedName>
        <fullName evidence="2">Uncharacterized protein</fullName>
    </submittedName>
</protein>
<keyword evidence="3" id="KW-1185">Reference proteome</keyword>
<feature type="region of interest" description="Disordered" evidence="1">
    <location>
        <begin position="222"/>
        <end position="249"/>
    </location>
</feature>
<evidence type="ECO:0000313" key="3">
    <source>
        <dbReference type="Proteomes" id="UP001153076"/>
    </source>
</evidence>
<name>A0A9Q1K7A0_9CARY</name>
<proteinExistence type="predicted"/>
<dbReference type="Pfam" id="PF07939">
    <property type="entry name" value="DUF1685"/>
    <property type="match status" value="1"/>
</dbReference>
<evidence type="ECO:0000256" key="1">
    <source>
        <dbReference type="SAM" id="MobiDB-lite"/>
    </source>
</evidence>
<dbReference type="PANTHER" id="PTHR33785:SF12">
    <property type="entry name" value="DUF1685 FAMILY PROTEIN"/>
    <property type="match status" value="1"/>
</dbReference>
<evidence type="ECO:0000313" key="2">
    <source>
        <dbReference type="EMBL" id="KAJ8438199.1"/>
    </source>
</evidence>
<feature type="region of interest" description="Disordered" evidence="1">
    <location>
        <begin position="26"/>
        <end position="48"/>
    </location>
</feature>
<feature type="compositionally biased region" description="Basic residues" evidence="1">
    <location>
        <begin position="108"/>
        <end position="130"/>
    </location>
</feature>
<gene>
    <name evidence="2" type="ORF">Cgig2_001917</name>
</gene>
<comment type="caution">
    <text evidence="2">The sequence shown here is derived from an EMBL/GenBank/DDBJ whole genome shotgun (WGS) entry which is preliminary data.</text>
</comment>
<feature type="region of interest" description="Disordered" evidence="1">
    <location>
        <begin position="102"/>
        <end position="138"/>
    </location>
</feature>
<dbReference type="AlphaFoldDB" id="A0A9Q1K7A0"/>